<dbReference type="OrthoDB" id="1905524at2759"/>
<evidence type="ECO:0000313" key="2">
    <source>
        <dbReference type="EMBL" id="TVU28466.1"/>
    </source>
</evidence>
<dbReference type="AlphaFoldDB" id="A0A5J9UXV1"/>
<organism evidence="2 3">
    <name type="scientific">Eragrostis curvula</name>
    <name type="common">weeping love grass</name>
    <dbReference type="NCBI Taxonomy" id="38414"/>
    <lineage>
        <taxon>Eukaryota</taxon>
        <taxon>Viridiplantae</taxon>
        <taxon>Streptophyta</taxon>
        <taxon>Embryophyta</taxon>
        <taxon>Tracheophyta</taxon>
        <taxon>Spermatophyta</taxon>
        <taxon>Magnoliopsida</taxon>
        <taxon>Liliopsida</taxon>
        <taxon>Poales</taxon>
        <taxon>Poaceae</taxon>
        <taxon>PACMAD clade</taxon>
        <taxon>Chloridoideae</taxon>
        <taxon>Eragrostideae</taxon>
        <taxon>Eragrostidinae</taxon>
        <taxon>Eragrostis</taxon>
    </lineage>
</organism>
<accession>A0A5J9UXV1</accession>
<reference evidence="2 3" key="1">
    <citation type="journal article" date="2019" name="Sci. Rep.">
        <title>A high-quality genome of Eragrostis curvula grass provides insights into Poaceae evolution and supports new strategies to enhance forage quality.</title>
        <authorList>
            <person name="Carballo J."/>
            <person name="Santos B.A.C.M."/>
            <person name="Zappacosta D."/>
            <person name="Garbus I."/>
            <person name="Selva J.P."/>
            <person name="Gallo C.A."/>
            <person name="Diaz A."/>
            <person name="Albertini E."/>
            <person name="Caccamo M."/>
            <person name="Echenique V."/>
        </authorList>
    </citation>
    <scope>NUCLEOTIDE SEQUENCE [LARGE SCALE GENOMIC DNA]</scope>
    <source>
        <strain evidence="3">cv. Victoria</strain>
        <tissue evidence="2">Leaf</tissue>
    </source>
</reference>
<comment type="caution">
    <text evidence="2">The sequence shown here is derived from an EMBL/GenBank/DDBJ whole genome shotgun (WGS) entry which is preliminary data.</text>
</comment>
<feature type="region of interest" description="Disordered" evidence="1">
    <location>
        <begin position="1"/>
        <end position="31"/>
    </location>
</feature>
<protein>
    <submittedName>
        <fullName evidence="2">Uncharacterized protein</fullName>
    </submittedName>
</protein>
<gene>
    <name evidence="2" type="ORF">EJB05_19983</name>
</gene>
<sequence>MQRYTMGARQRLGDGALEAHHDAAARRARPTRVRVVRQARPRRAHLLLQQWQAAGVPGPGSAKLNLQDHGDHGSGSGRPRSRGAPAEMRRGEGRESATTEGLPERRTPARAAAESSSSPARTVAAAAAAACRVRPSGRRKGRKGPGFRTGWSNRTFLPRLNWFEACSNDSGPEGGLPGPVRPNRTRPKAAAATGLRKVKEGTASGFQWIKDKYQKKNGGGKKQESSGIVGY</sequence>
<keyword evidence="3" id="KW-1185">Reference proteome</keyword>
<feature type="region of interest" description="Disordered" evidence="1">
    <location>
        <begin position="169"/>
        <end position="231"/>
    </location>
</feature>
<dbReference type="Gramene" id="TVU28466">
    <property type="protein sequence ID" value="TVU28466"/>
    <property type="gene ID" value="EJB05_19983"/>
</dbReference>
<proteinExistence type="predicted"/>
<feature type="non-terminal residue" evidence="2">
    <location>
        <position position="1"/>
    </location>
</feature>
<feature type="region of interest" description="Disordered" evidence="1">
    <location>
        <begin position="58"/>
        <end position="150"/>
    </location>
</feature>
<feature type="compositionally biased region" description="Low complexity" evidence="1">
    <location>
        <begin position="109"/>
        <end position="134"/>
    </location>
</feature>
<feature type="compositionally biased region" description="Basic and acidic residues" evidence="1">
    <location>
        <begin position="87"/>
        <end position="107"/>
    </location>
</feature>
<dbReference type="EMBL" id="RWGY01000011">
    <property type="protein sequence ID" value="TVU28466.1"/>
    <property type="molecule type" value="Genomic_DNA"/>
</dbReference>
<name>A0A5J9UXV1_9POAL</name>
<feature type="compositionally biased region" description="Basic residues" evidence="1">
    <location>
        <begin position="135"/>
        <end position="145"/>
    </location>
</feature>
<evidence type="ECO:0000256" key="1">
    <source>
        <dbReference type="SAM" id="MobiDB-lite"/>
    </source>
</evidence>
<evidence type="ECO:0000313" key="3">
    <source>
        <dbReference type="Proteomes" id="UP000324897"/>
    </source>
</evidence>
<dbReference type="Proteomes" id="UP000324897">
    <property type="component" value="Chromosome 1"/>
</dbReference>